<dbReference type="AlphaFoldDB" id="A0A8G1EF94"/>
<evidence type="ECO:0000313" key="2">
    <source>
        <dbReference type="EMBL" id="QYZ78555.1"/>
    </source>
</evidence>
<dbReference type="InterPro" id="IPR029063">
    <property type="entry name" value="SAM-dependent_MTases_sf"/>
</dbReference>
<dbReference type="InterPro" id="IPR016461">
    <property type="entry name" value="COMT-like"/>
</dbReference>
<dbReference type="EMBL" id="CP037968">
    <property type="protein sequence ID" value="QYZ78555.1"/>
    <property type="molecule type" value="Genomic_DNA"/>
</dbReference>
<gene>
    <name evidence="2" type="ORF">E2N92_03475</name>
</gene>
<name>A0A8G1EF94_9EURY</name>
<dbReference type="PROSITE" id="PS51683">
    <property type="entry name" value="SAM_OMT_II"/>
    <property type="match status" value="1"/>
</dbReference>
<dbReference type="InterPro" id="IPR050508">
    <property type="entry name" value="Methyltransf_Superfamily"/>
</dbReference>
<dbReference type="GO" id="GO:0008168">
    <property type="term" value="F:methyltransferase activity"/>
    <property type="evidence" value="ECO:0007669"/>
    <property type="project" value="UniProtKB-KW"/>
</dbReference>
<keyword evidence="2" id="KW-0489">Methyltransferase</keyword>
<proteinExistence type="predicted"/>
<reference evidence="2" key="2">
    <citation type="submission" date="2019-03" db="EMBL/GenBank/DDBJ databases">
        <authorList>
            <person name="Chen S.-C."/>
            <person name="Wu S.-Y."/>
            <person name="Lai M.-C."/>
        </authorList>
    </citation>
    <scope>NUCLEOTIDE SEQUENCE</scope>
    <source>
        <strain evidence="2">ML15</strain>
    </source>
</reference>
<reference evidence="2" key="1">
    <citation type="journal article" date="2005" name="Int. J. Syst. Evol. Microbiol.">
        <title>Methanofollis formosanus sp. nov., isolated from a fish pond.</title>
        <authorList>
            <person name="Wu S.Y."/>
            <person name="Chen S.C."/>
            <person name="Lai M.C."/>
        </authorList>
    </citation>
    <scope>NUCLEOTIDE SEQUENCE</scope>
    <source>
        <strain evidence="2">ML15</strain>
    </source>
</reference>
<dbReference type="SUPFAM" id="SSF53335">
    <property type="entry name" value="S-adenosyl-L-methionine-dependent methyltransferases"/>
    <property type="match status" value="1"/>
</dbReference>
<evidence type="ECO:0000313" key="3">
    <source>
        <dbReference type="Proteomes" id="UP000826709"/>
    </source>
</evidence>
<dbReference type="GO" id="GO:0032259">
    <property type="term" value="P:methylation"/>
    <property type="evidence" value="ECO:0007669"/>
    <property type="project" value="UniProtKB-KW"/>
</dbReference>
<dbReference type="Proteomes" id="UP000826709">
    <property type="component" value="Chromosome"/>
</dbReference>
<accession>A0A8G1EF94</accession>
<keyword evidence="2" id="KW-0808">Transferase</keyword>
<organism evidence="2 3">
    <name type="scientific">Methanofollis formosanus</name>
    <dbReference type="NCBI Taxonomy" id="299308"/>
    <lineage>
        <taxon>Archaea</taxon>
        <taxon>Methanobacteriati</taxon>
        <taxon>Methanobacteriota</taxon>
        <taxon>Stenosarchaea group</taxon>
        <taxon>Methanomicrobia</taxon>
        <taxon>Methanomicrobiales</taxon>
        <taxon>Methanomicrobiaceae</taxon>
        <taxon>Methanofollis</taxon>
    </lineage>
</organism>
<dbReference type="Pfam" id="PF13649">
    <property type="entry name" value="Methyltransf_25"/>
    <property type="match status" value="1"/>
</dbReference>
<dbReference type="PANTHER" id="PTHR42912">
    <property type="entry name" value="METHYLTRANSFERASE"/>
    <property type="match status" value="1"/>
</dbReference>
<sequence>MKGEEHFHEKADVYEDLIVRIVSDAPAFFGTIADFIPEGKIEVLELGSGTGFVTEQILSANPQAKVTCIDMDPAMLAVAQRKENLKTIAFLEGDFREVWPDGMFDLVLTSLCLHHLPDDDRAMILGHVHDALKPGGRFVNGDVFRPEEIWEEKILSARWYHSMQTNGLPAVEAESMLAKRERNYQFLDTFTHFREKMTRAGFERILCPYVDGIYAVFVGCR</sequence>
<keyword evidence="3" id="KW-1185">Reference proteome</keyword>
<dbReference type="KEGG" id="mfk:E2N92_03475"/>
<dbReference type="Gene3D" id="3.40.50.150">
    <property type="entry name" value="Vaccinia Virus protein VP39"/>
    <property type="match status" value="1"/>
</dbReference>
<dbReference type="InterPro" id="IPR041698">
    <property type="entry name" value="Methyltransf_25"/>
</dbReference>
<dbReference type="OrthoDB" id="57427at2157"/>
<dbReference type="CDD" id="cd02440">
    <property type="entry name" value="AdoMet_MTases"/>
    <property type="match status" value="1"/>
</dbReference>
<dbReference type="RefSeq" id="WP_220682315.1">
    <property type="nucleotide sequence ID" value="NZ_CP037968.1"/>
</dbReference>
<protein>
    <submittedName>
        <fullName evidence="2">Class I SAM-dependent methyltransferase</fullName>
    </submittedName>
</protein>
<evidence type="ECO:0000259" key="1">
    <source>
        <dbReference type="Pfam" id="PF13649"/>
    </source>
</evidence>
<dbReference type="PANTHER" id="PTHR42912:SF80">
    <property type="entry name" value="METHYLTRANSFERASE DOMAIN-CONTAINING PROTEIN"/>
    <property type="match status" value="1"/>
</dbReference>
<feature type="domain" description="Methyltransferase" evidence="1">
    <location>
        <begin position="43"/>
        <end position="136"/>
    </location>
</feature>